<evidence type="ECO:0000256" key="4">
    <source>
        <dbReference type="ARBA" id="ARBA00012950"/>
    </source>
</evidence>
<comment type="subcellular location">
    <subcellularLocation>
        <location evidence="2">Cytoplasm</location>
    </subcellularLocation>
    <subcellularLocation>
        <location evidence="1">Nucleus</location>
    </subcellularLocation>
</comment>
<evidence type="ECO:0000256" key="3">
    <source>
        <dbReference type="ARBA" id="ARBA00008870"/>
    </source>
</evidence>
<keyword evidence="9" id="KW-0012">Acyltransferase</keyword>
<comment type="caution">
    <text evidence="14">The sequence shown here is derived from an EMBL/GenBank/DDBJ whole genome shotgun (WGS) entry which is preliminary data.</text>
</comment>
<dbReference type="Pfam" id="PF00583">
    <property type="entry name" value="Acetyltransf_1"/>
    <property type="match status" value="1"/>
</dbReference>
<comment type="similarity">
    <text evidence="3">Belongs to the acetyltransferase family. NAA40 subfamily.</text>
</comment>
<sequence length="345" mass="38972">MRSQSDIAKINAALKATDKDQFFCWPSSNIYYHHYTQNTNDDLVFVSKPSRLIDTETYNRLFKLIQKNVAEYYIASKITWSKSNKLKELKNPDMRYLLIYTNPTGSANDTDEISSSPPTHTVASIFTPDNLVGFAAFDFSFEETMEPNSSDDKEVPIIFCYEIQLEPSLRGKGLGKLLMNTMFQIGAEWDMQSVFLNTFNDNNLANNFYHKLGFRPDPISPCQYLGGAYKHKYKYKILSKRISLYLDELLDQSQSHVRDSLPPLPSSYSGETKPENRMDKQDGCELLDRLLKARDNNINSIINHQAPSLAVTTTNTAIAGGSGLGPSGLDSSITNIDLSYPPQQH</sequence>
<keyword evidence="7" id="KW-0808">Transferase</keyword>
<dbReference type="InterPro" id="IPR016181">
    <property type="entry name" value="Acyl_CoA_acyltransferase"/>
</dbReference>
<gene>
    <name evidence="14" type="ORF">H4219_004951</name>
</gene>
<evidence type="ECO:0000256" key="6">
    <source>
        <dbReference type="ARBA" id="ARBA00022490"/>
    </source>
</evidence>
<dbReference type="GO" id="GO:0005737">
    <property type="term" value="C:cytoplasm"/>
    <property type="evidence" value="ECO:0007669"/>
    <property type="project" value="UniProtKB-SubCell"/>
</dbReference>
<evidence type="ECO:0000256" key="2">
    <source>
        <dbReference type="ARBA" id="ARBA00004496"/>
    </source>
</evidence>
<dbReference type="EC" id="2.3.1.257" evidence="4"/>
<evidence type="ECO:0000259" key="13">
    <source>
        <dbReference type="PROSITE" id="PS51186"/>
    </source>
</evidence>
<evidence type="ECO:0000256" key="7">
    <source>
        <dbReference type="ARBA" id="ARBA00022679"/>
    </source>
</evidence>
<name>A0A9W8DQH8_9FUNG</name>
<dbReference type="GO" id="GO:0005634">
    <property type="term" value="C:nucleus"/>
    <property type="evidence" value="ECO:0007669"/>
    <property type="project" value="UniProtKB-SubCell"/>
</dbReference>
<dbReference type="PANTHER" id="PTHR20531">
    <property type="entry name" value="N-ALPHA-ACETYLTRANSFERASE 40"/>
    <property type="match status" value="1"/>
</dbReference>
<feature type="region of interest" description="Disordered" evidence="12">
    <location>
        <begin position="256"/>
        <end position="279"/>
    </location>
</feature>
<dbReference type="PANTHER" id="PTHR20531:SF1">
    <property type="entry name" value="N-ALPHA-ACETYLTRANSFERASE 40"/>
    <property type="match status" value="1"/>
</dbReference>
<dbReference type="GO" id="GO:1990189">
    <property type="term" value="F:protein N-terminal-serine acetyltransferase activity"/>
    <property type="evidence" value="ECO:0007669"/>
    <property type="project" value="UniProtKB-EC"/>
</dbReference>
<evidence type="ECO:0000256" key="8">
    <source>
        <dbReference type="ARBA" id="ARBA00023242"/>
    </source>
</evidence>
<dbReference type="OrthoDB" id="424551at2759"/>
<dbReference type="InterPro" id="IPR000182">
    <property type="entry name" value="GNAT_dom"/>
</dbReference>
<protein>
    <recommendedName>
        <fullName evidence="5">N-alpha-acetyltransferase 40</fullName>
        <ecNumber evidence="4">2.3.1.257</ecNumber>
    </recommendedName>
</protein>
<evidence type="ECO:0000256" key="1">
    <source>
        <dbReference type="ARBA" id="ARBA00004123"/>
    </source>
</evidence>
<dbReference type="Gene3D" id="3.40.630.30">
    <property type="match status" value="1"/>
</dbReference>
<dbReference type="GO" id="GO:0043998">
    <property type="term" value="F:histone H2A acetyltransferase activity"/>
    <property type="evidence" value="ECO:0007669"/>
    <property type="project" value="InterPro"/>
</dbReference>
<evidence type="ECO:0000313" key="15">
    <source>
        <dbReference type="Proteomes" id="UP001150538"/>
    </source>
</evidence>
<evidence type="ECO:0000256" key="12">
    <source>
        <dbReference type="SAM" id="MobiDB-lite"/>
    </source>
</evidence>
<evidence type="ECO:0000256" key="5">
    <source>
        <dbReference type="ARBA" id="ARBA00015043"/>
    </source>
</evidence>
<dbReference type="Proteomes" id="UP001150538">
    <property type="component" value="Unassembled WGS sequence"/>
</dbReference>
<dbReference type="GO" id="GO:0010485">
    <property type="term" value="F:histone H4 acetyltransferase activity"/>
    <property type="evidence" value="ECO:0007669"/>
    <property type="project" value="InterPro"/>
</dbReference>
<evidence type="ECO:0000256" key="11">
    <source>
        <dbReference type="ARBA" id="ARBA00049524"/>
    </source>
</evidence>
<proteinExistence type="inferred from homology"/>
<evidence type="ECO:0000313" key="14">
    <source>
        <dbReference type="EMBL" id="KAJ1914062.1"/>
    </source>
</evidence>
<dbReference type="CDD" id="cd04301">
    <property type="entry name" value="NAT_SF"/>
    <property type="match status" value="1"/>
</dbReference>
<evidence type="ECO:0000256" key="10">
    <source>
        <dbReference type="ARBA" id="ARBA00047821"/>
    </source>
</evidence>
<comment type="catalytic activity">
    <reaction evidence="11">
        <text>N-terminal L-seryl-[histone H4] + acetyl-CoA = N-terminal N(alpha)-acetyl-L-seryl-[histone H4] + CoA + H(+)</text>
        <dbReference type="Rhea" id="RHEA:50596"/>
        <dbReference type="Rhea" id="RHEA-COMP:12740"/>
        <dbReference type="Rhea" id="RHEA-COMP:12743"/>
        <dbReference type="ChEBI" id="CHEBI:15378"/>
        <dbReference type="ChEBI" id="CHEBI:57287"/>
        <dbReference type="ChEBI" id="CHEBI:57288"/>
        <dbReference type="ChEBI" id="CHEBI:64738"/>
        <dbReference type="ChEBI" id="CHEBI:83690"/>
        <dbReference type="EC" id="2.3.1.257"/>
    </reaction>
</comment>
<feature type="domain" description="N-acetyltransferase" evidence="13">
    <location>
        <begin position="81"/>
        <end position="236"/>
    </location>
</feature>
<keyword evidence="8" id="KW-0539">Nucleus</keyword>
<comment type="catalytic activity">
    <reaction evidence="10">
        <text>N-terminal L-seryl-[histone H2A] + acetyl-CoA = N-terminal N(alpha)-acetyl-L-seryl-[histone H2A] + CoA + H(+)</text>
        <dbReference type="Rhea" id="RHEA:50600"/>
        <dbReference type="Rhea" id="RHEA-COMP:12742"/>
        <dbReference type="Rhea" id="RHEA-COMP:12744"/>
        <dbReference type="ChEBI" id="CHEBI:15378"/>
        <dbReference type="ChEBI" id="CHEBI:57287"/>
        <dbReference type="ChEBI" id="CHEBI:57288"/>
        <dbReference type="ChEBI" id="CHEBI:64738"/>
        <dbReference type="ChEBI" id="CHEBI:83690"/>
        <dbReference type="EC" id="2.3.1.257"/>
    </reaction>
</comment>
<dbReference type="AlphaFoldDB" id="A0A9W8DQH8"/>
<organism evidence="14 15">
    <name type="scientific">Mycoemilia scoparia</name>
    <dbReference type="NCBI Taxonomy" id="417184"/>
    <lineage>
        <taxon>Eukaryota</taxon>
        <taxon>Fungi</taxon>
        <taxon>Fungi incertae sedis</taxon>
        <taxon>Zoopagomycota</taxon>
        <taxon>Kickxellomycotina</taxon>
        <taxon>Kickxellomycetes</taxon>
        <taxon>Kickxellales</taxon>
        <taxon>Kickxellaceae</taxon>
        <taxon>Mycoemilia</taxon>
    </lineage>
</organism>
<reference evidence="14" key="1">
    <citation type="submission" date="2022-07" db="EMBL/GenBank/DDBJ databases">
        <title>Phylogenomic reconstructions and comparative analyses of Kickxellomycotina fungi.</title>
        <authorList>
            <person name="Reynolds N.K."/>
            <person name="Stajich J.E."/>
            <person name="Barry K."/>
            <person name="Grigoriev I.V."/>
            <person name="Crous P."/>
            <person name="Smith M.E."/>
        </authorList>
    </citation>
    <scope>NUCLEOTIDE SEQUENCE</scope>
    <source>
        <strain evidence="14">NBRC 100468</strain>
    </source>
</reference>
<dbReference type="InterPro" id="IPR039949">
    <property type="entry name" value="NAA40"/>
</dbReference>
<dbReference type="SUPFAM" id="SSF55729">
    <property type="entry name" value="Acyl-CoA N-acyltransferases (Nat)"/>
    <property type="match status" value="1"/>
</dbReference>
<keyword evidence="6" id="KW-0963">Cytoplasm</keyword>
<accession>A0A9W8DQH8</accession>
<dbReference type="PROSITE" id="PS51186">
    <property type="entry name" value="GNAT"/>
    <property type="match status" value="1"/>
</dbReference>
<keyword evidence="15" id="KW-1185">Reference proteome</keyword>
<dbReference type="EMBL" id="JANBPU010000221">
    <property type="protein sequence ID" value="KAJ1914062.1"/>
    <property type="molecule type" value="Genomic_DNA"/>
</dbReference>
<evidence type="ECO:0000256" key="9">
    <source>
        <dbReference type="ARBA" id="ARBA00023315"/>
    </source>
</evidence>